<reference evidence="7 8" key="1">
    <citation type="submission" date="2016-04" db="EMBL/GenBank/DDBJ databases">
        <title>Complete genome sequence and analysis of deep-sea sediment isolate, Amycolatopsis sp. WP1.</title>
        <authorList>
            <person name="Wang H."/>
            <person name="Chen S."/>
            <person name="Wu Q."/>
        </authorList>
    </citation>
    <scope>NUCLEOTIDE SEQUENCE [LARGE SCALE GENOMIC DNA]</scope>
    <source>
        <strain evidence="7 8">WP1</strain>
    </source>
</reference>
<feature type="transmembrane region" description="Helical" evidence="6">
    <location>
        <begin position="222"/>
        <end position="245"/>
    </location>
</feature>
<name>A0A344L3U1_9PSEU</name>
<feature type="transmembrane region" description="Helical" evidence="6">
    <location>
        <begin position="312"/>
        <end position="332"/>
    </location>
</feature>
<evidence type="ECO:0000256" key="2">
    <source>
        <dbReference type="ARBA" id="ARBA00022475"/>
    </source>
</evidence>
<dbReference type="PANTHER" id="PTHR23513">
    <property type="entry name" value="INTEGRAL MEMBRANE EFFLUX PROTEIN-RELATED"/>
    <property type="match status" value="1"/>
</dbReference>
<evidence type="ECO:0000256" key="1">
    <source>
        <dbReference type="ARBA" id="ARBA00004651"/>
    </source>
</evidence>
<evidence type="ECO:0000256" key="5">
    <source>
        <dbReference type="ARBA" id="ARBA00023136"/>
    </source>
</evidence>
<sequence>MTRVEIEKAFRRYLAARVVSVAGSVVSVVALPVLVYQLTGSAGWTSAVAVAEALPYLLFGLVAGAVADRAPRRVLMVGLELATAVLLASVPLAWWLGLLTAVHVLLVAFAVQVLFVFFDAANFGALPTLVGRAKLTAAYSKLYGATTIVEVAVPPLAGLAVVLAAPAPLMALNAVTAVASALLIRAITRPLSAVPAGERPARLWSDIGAGLGFLRREPVVRLLTLVGMTHAAAGGAWVAMLVPFADQALGVRASGDARLAVLFACWGIGGVLAARLVPRLGARFGPARFALTALPCSLLAAVATTLTTHWLLAVLTVICWGTAHSAVVLNAVTYRQQLSPDELQARVNTTGRMLAWGVGQPAGAALAGAVAVTGAGARGGLVAGTAVLAAGVAFAWLSPTLRARARTPEPLA</sequence>
<feature type="transmembrane region" description="Helical" evidence="6">
    <location>
        <begin position="289"/>
        <end position="306"/>
    </location>
</feature>
<feature type="transmembrane region" description="Helical" evidence="6">
    <location>
        <begin position="142"/>
        <end position="163"/>
    </location>
</feature>
<organism evidence="7 8">
    <name type="scientific">Amycolatopsis albispora</name>
    <dbReference type="NCBI Taxonomy" id="1804986"/>
    <lineage>
        <taxon>Bacteria</taxon>
        <taxon>Bacillati</taxon>
        <taxon>Actinomycetota</taxon>
        <taxon>Actinomycetes</taxon>
        <taxon>Pseudonocardiales</taxon>
        <taxon>Pseudonocardiaceae</taxon>
        <taxon>Amycolatopsis</taxon>
    </lineage>
</organism>
<dbReference type="GO" id="GO:0022857">
    <property type="term" value="F:transmembrane transporter activity"/>
    <property type="evidence" value="ECO:0007669"/>
    <property type="project" value="InterPro"/>
</dbReference>
<proteinExistence type="predicted"/>
<evidence type="ECO:0000256" key="3">
    <source>
        <dbReference type="ARBA" id="ARBA00022692"/>
    </source>
</evidence>
<keyword evidence="5 6" id="KW-0472">Membrane</keyword>
<dbReference type="Gene3D" id="1.20.1250.20">
    <property type="entry name" value="MFS general substrate transporter like domains"/>
    <property type="match status" value="1"/>
</dbReference>
<comment type="subcellular location">
    <subcellularLocation>
        <location evidence="1">Cell membrane</location>
        <topology evidence="1">Multi-pass membrane protein</topology>
    </subcellularLocation>
</comment>
<evidence type="ECO:0000256" key="6">
    <source>
        <dbReference type="SAM" id="Phobius"/>
    </source>
</evidence>
<feature type="transmembrane region" description="Helical" evidence="6">
    <location>
        <begin position="12"/>
        <end position="36"/>
    </location>
</feature>
<dbReference type="GO" id="GO:0005886">
    <property type="term" value="C:plasma membrane"/>
    <property type="evidence" value="ECO:0007669"/>
    <property type="project" value="UniProtKB-SubCell"/>
</dbReference>
<evidence type="ECO:0000256" key="4">
    <source>
        <dbReference type="ARBA" id="ARBA00022989"/>
    </source>
</evidence>
<keyword evidence="2" id="KW-1003">Cell membrane</keyword>
<dbReference type="AlphaFoldDB" id="A0A344L3U1"/>
<dbReference type="InterPro" id="IPR036259">
    <property type="entry name" value="MFS_trans_sf"/>
</dbReference>
<accession>A0A344L3U1</accession>
<dbReference type="KEGG" id="aab:A4R43_09385"/>
<dbReference type="CDD" id="cd06173">
    <property type="entry name" value="MFS_MefA_like"/>
    <property type="match status" value="1"/>
</dbReference>
<feature type="transmembrane region" description="Helical" evidence="6">
    <location>
        <begin position="102"/>
        <end position="130"/>
    </location>
</feature>
<feature type="transmembrane region" description="Helical" evidence="6">
    <location>
        <begin position="257"/>
        <end position="277"/>
    </location>
</feature>
<dbReference type="SUPFAM" id="SSF103473">
    <property type="entry name" value="MFS general substrate transporter"/>
    <property type="match status" value="1"/>
</dbReference>
<gene>
    <name evidence="7" type="ORF">A4R43_09385</name>
</gene>
<evidence type="ECO:0000313" key="7">
    <source>
        <dbReference type="EMBL" id="AXB42715.1"/>
    </source>
</evidence>
<feature type="transmembrane region" description="Helical" evidence="6">
    <location>
        <begin position="42"/>
        <end position="67"/>
    </location>
</feature>
<dbReference type="InterPro" id="IPR011701">
    <property type="entry name" value="MFS"/>
</dbReference>
<keyword evidence="8" id="KW-1185">Reference proteome</keyword>
<keyword evidence="3 6" id="KW-0812">Transmembrane</keyword>
<feature type="transmembrane region" description="Helical" evidence="6">
    <location>
        <begin position="74"/>
        <end position="96"/>
    </location>
</feature>
<feature type="transmembrane region" description="Helical" evidence="6">
    <location>
        <begin position="169"/>
        <end position="187"/>
    </location>
</feature>
<feature type="transmembrane region" description="Helical" evidence="6">
    <location>
        <begin position="353"/>
        <end position="373"/>
    </location>
</feature>
<evidence type="ECO:0000313" key="8">
    <source>
        <dbReference type="Proteomes" id="UP000250434"/>
    </source>
</evidence>
<dbReference type="Proteomes" id="UP000250434">
    <property type="component" value="Chromosome"/>
</dbReference>
<protein>
    <submittedName>
        <fullName evidence="7">MFS transporter</fullName>
    </submittedName>
</protein>
<dbReference type="OrthoDB" id="9815525at2"/>
<dbReference type="EMBL" id="CP015163">
    <property type="protein sequence ID" value="AXB42715.1"/>
    <property type="molecule type" value="Genomic_DNA"/>
</dbReference>
<dbReference type="PANTHER" id="PTHR23513:SF6">
    <property type="entry name" value="MAJOR FACILITATOR SUPERFAMILY ASSOCIATED DOMAIN-CONTAINING PROTEIN"/>
    <property type="match status" value="1"/>
</dbReference>
<keyword evidence="4 6" id="KW-1133">Transmembrane helix</keyword>
<feature type="transmembrane region" description="Helical" evidence="6">
    <location>
        <begin position="379"/>
        <end position="397"/>
    </location>
</feature>
<dbReference type="Pfam" id="PF07690">
    <property type="entry name" value="MFS_1"/>
    <property type="match status" value="1"/>
</dbReference>